<dbReference type="AlphaFoldDB" id="A0AAE3IXW7"/>
<accession>A0AAE3IXW7</accession>
<dbReference type="GO" id="GO:0009231">
    <property type="term" value="P:riboflavin biosynthetic process"/>
    <property type="evidence" value="ECO:0007669"/>
    <property type="project" value="InterPro"/>
</dbReference>
<dbReference type="Pfam" id="PF01872">
    <property type="entry name" value="RibD_C"/>
    <property type="match status" value="1"/>
</dbReference>
<sequence>MIRGYIAQSADGFVADKDGGVGFLDAYQGVDYGYEPFMAEIDTVVMGRATYDQIVGFDVGWPYAGKRGVVVTSSPLETVLGDVRAWSRPLSELADDLAQNTGDTWIVGGPKLQAAFIELGALERLDLFVMPVLLGAGVPLFASDKGAVPMELAQSKSFDNGVIQLEYRLAAKSA</sequence>
<dbReference type="Gene3D" id="3.40.430.10">
    <property type="entry name" value="Dihydrofolate Reductase, subunit A"/>
    <property type="match status" value="1"/>
</dbReference>
<dbReference type="PANTHER" id="PTHR38011">
    <property type="entry name" value="DIHYDROFOLATE REDUCTASE FAMILY PROTEIN (AFU_ORTHOLOGUE AFUA_8G06820)"/>
    <property type="match status" value="1"/>
</dbReference>
<dbReference type="EMBL" id="JAOYFC010000001">
    <property type="protein sequence ID" value="MCV6824034.1"/>
    <property type="molecule type" value="Genomic_DNA"/>
</dbReference>
<dbReference type="InterPro" id="IPR050765">
    <property type="entry name" value="Riboflavin_Biosynth_HTPR"/>
</dbReference>
<dbReference type="SUPFAM" id="SSF53597">
    <property type="entry name" value="Dihydrofolate reductase-like"/>
    <property type="match status" value="1"/>
</dbReference>
<dbReference type="RefSeq" id="WP_263952858.1">
    <property type="nucleotide sequence ID" value="NZ_JAOYFC010000001.1"/>
</dbReference>
<dbReference type="InterPro" id="IPR002734">
    <property type="entry name" value="RibDG_C"/>
</dbReference>
<organism evidence="2 3">
    <name type="scientific">Halocynthiibacter halioticoli</name>
    <dbReference type="NCBI Taxonomy" id="2986804"/>
    <lineage>
        <taxon>Bacteria</taxon>
        <taxon>Pseudomonadati</taxon>
        <taxon>Pseudomonadota</taxon>
        <taxon>Alphaproteobacteria</taxon>
        <taxon>Rhodobacterales</taxon>
        <taxon>Paracoccaceae</taxon>
        <taxon>Halocynthiibacter</taxon>
    </lineage>
</organism>
<evidence type="ECO:0000259" key="1">
    <source>
        <dbReference type="Pfam" id="PF01872"/>
    </source>
</evidence>
<proteinExistence type="predicted"/>
<name>A0AAE3IXW7_9RHOB</name>
<dbReference type="PANTHER" id="PTHR38011:SF11">
    <property type="entry name" value="2,5-DIAMINO-6-RIBOSYLAMINO-4(3H)-PYRIMIDINONE 5'-PHOSPHATE REDUCTASE"/>
    <property type="match status" value="1"/>
</dbReference>
<feature type="domain" description="Bacterial bifunctional deaminase-reductase C-terminal" evidence="1">
    <location>
        <begin position="95"/>
        <end position="163"/>
    </location>
</feature>
<evidence type="ECO:0000313" key="2">
    <source>
        <dbReference type="EMBL" id="MCV6824034.1"/>
    </source>
</evidence>
<gene>
    <name evidence="2" type="ORF">OH136_05640</name>
</gene>
<protein>
    <submittedName>
        <fullName evidence="2">Dihydrofolate reductase family protein</fullName>
    </submittedName>
</protein>
<evidence type="ECO:0000313" key="3">
    <source>
        <dbReference type="Proteomes" id="UP001208041"/>
    </source>
</evidence>
<dbReference type="Proteomes" id="UP001208041">
    <property type="component" value="Unassembled WGS sequence"/>
</dbReference>
<reference evidence="2" key="1">
    <citation type="submission" date="2022-10" db="EMBL/GenBank/DDBJ databases">
        <authorList>
            <person name="Yue Y."/>
        </authorList>
    </citation>
    <scope>NUCLEOTIDE SEQUENCE</scope>
    <source>
        <strain evidence="2">Z654</strain>
    </source>
</reference>
<keyword evidence="3" id="KW-1185">Reference proteome</keyword>
<comment type="caution">
    <text evidence="2">The sequence shown here is derived from an EMBL/GenBank/DDBJ whole genome shotgun (WGS) entry which is preliminary data.</text>
</comment>
<dbReference type="GO" id="GO:0008703">
    <property type="term" value="F:5-amino-6-(5-phosphoribosylamino)uracil reductase activity"/>
    <property type="evidence" value="ECO:0007669"/>
    <property type="project" value="InterPro"/>
</dbReference>
<dbReference type="InterPro" id="IPR024072">
    <property type="entry name" value="DHFR-like_dom_sf"/>
</dbReference>